<organism evidence="3 4">
    <name type="scientific">Dufourea novaeangliae</name>
    <name type="common">Sweat bee</name>
    <dbReference type="NCBI Taxonomy" id="178035"/>
    <lineage>
        <taxon>Eukaryota</taxon>
        <taxon>Metazoa</taxon>
        <taxon>Ecdysozoa</taxon>
        <taxon>Arthropoda</taxon>
        <taxon>Hexapoda</taxon>
        <taxon>Insecta</taxon>
        <taxon>Pterygota</taxon>
        <taxon>Neoptera</taxon>
        <taxon>Endopterygota</taxon>
        <taxon>Hymenoptera</taxon>
        <taxon>Apocrita</taxon>
        <taxon>Aculeata</taxon>
        <taxon>Apoidea</taxon>
        <taxon>Anthophila</taxon>
        <taxon>Halictidae</taxon>
        <taxon>Rophitinae</taxon>
        <taxon>Dufourea</taxon>
    </lineage>
</organism>
<dbReference type="PANTHER" id="PTHR22769:SF56">
    <property type="entry name" value="8-OXO-DGDP PHOSPHATASE NUDT18"/>
    <property type="match status" value="1"/>
</dbReference>
<dbReference type="SUPFAM" id="SSF55811">
    <property type="entry name" value="Nudix"/>
    <property type="match status" value="1"/>
</dbReference>
<proteinExistence type="predicted"/>
<keyword evidence="4" id="KW-1185">Reference proteome</keyword>
<dbReference type="InterPro" id="IPR015797">
    <property type="entry name" value="NUDIX_hydrolase-like_dom_sf"/>
</dbReference>
<feature type="domain" description="Nudix hydrolase" evidence="2">
    <location>
        <begin position="1"/>
        <end position="109"/>
    </location>
</feature>
<dbReference type="InterPro" id="IPR000086">
    <property type="entry name" value="NUDIX_hydrolase_dom"/>
</dbReference>
<evidence type="ECO:0000313" key="4">
    <source>
        <dbReference type="Proteomes" id="UP000076502"/>
    </source>
</evidence>
<dbReference type="OrthoDB" id="10005910at2759"/>
<dbReference type="AlphaFoldDB" id="A0A154NWW8"/>
<reference evidence="3 4" key="1">
    <citation type="submission" date="2015-07" db="EMBL/GenBank/DDBJ databases">
        <title>The genome of Dufourea novaeangliae.</title>
        <authorList>
            <person name="Pan H."/>
            <person name="Kapheim K."/>
        </authorList>
    </citation>
    <scope>NUCLEOTIDE SEQUENCE [LARGE SCALE GENOMIC DNA]</scope>
    <source>
        <strain evidence="3">0120121106</strain>
        <tissue evidence="3">Whole body</tissue>
    </source>
</reference>
<dbReference type="EMBL" id="KQ434775">
    <property type="protein sequence ID" value="KZC04093.1"/>
    <property type="molecule type" value="Genomic_DNA"/>
</dbReference>
<dbReference type="Pfam" id="PF00293">
    <property type="entry name" value="NUDIX"/>
    <property type="match status" value="1"/>
</dbReference>
<gene>
    <name evidence="3" type="ORF">WN55_03878</name>
</gene>
<dbReference type="PROSITE" id="PS00893">
    <property type="entry name" value="NUDIX_BOX"/>
    <property type="match status" value="1"/>
</dbReference>
<dbReference type="STRING" id="178035.A0A154NWW8"/>
<evidence type="ECO:0000313" key="3">
    <source>
        <dbReference type="EMBL" id="KZC04093.1"/>
    </source>
</evidence>
<dbReference type="PANTHER" id="PTHR22769">
    <property type="entry name" value="MUTT/NUDIX HYDROLASE"/>
    <property type="match status" value="1"/>
</dbReference>
<accession>A0A154NWW8</accession>
<protein>
    <submittedName>
        <fullName evidence="3">Nucleoside diphosphate-linked moiety X motif 18</fullName>
    </submittedName>
</protein>
<sequence>MIQEAKASCNGKWYLPAGRVDPNENLLDAVKREVLEETGLILKPETLILIECATGSWFRFVFTGKITGGKLKTLDEANEESLQARWVDNINDLTLRANDIIPLIERGYSYTMNKDTLHHSNLIPVSKPLNKLLLRLVITSKKRATNKLHVLVSDTTPVHLPICEINPSRSLLSTLHNFMEELFGSGVAQHRPHGIFSVEFSGGQGGDGLRLTLLVSFKLPVEDVPTIGTYIWHELLENTAANISNRLPRNMTVPLNVIR</sequence>
<evidence type="ECO:0000256" key="1">
    <source>
        <dbReference type="ARBA" id="ARBA00022801"/>
    </source>
</evidence>
<dbReference type="Gene3D" id="3.90.79.10">
    <property type="entry name" value="Nucleoside Triphosphate Pyrophosphohydrolase"/>
    <property type="match status" value="1"/>
</dbReference>
<dbReference type="GO" id="GO:0044716">
    <property type="term" value="F:8-oxo-GDP phosphatase activity"/>
    <property type="evidence" value="ECO:0007669"/>
    <property type="project" value="TreeGrafter"/>
</dbReference>
<dbReference type="GO" id="GO:0044715">
    <property type="term" value="F:8-oxo-dGDP phosphatase activity"/>
    <property type="evidence" value="ECO:0007669"/>
    <property type="project" value="TreeGrafter"/>
</dbReference>
<evidence type="ECO:0000259" key="2">
    <source>
        <dbReference type="PROSITE" id="PS51462"/>
    </source>
</evidence>
<dbReference type="InterPro" id="IPR020084">
    <property type="entry name" value="NUDIX_hydrolase_CS"/>
</dbReference>
<dbReference type="PROSITE" id="PS51462">
    <property type="entry name" value="NUDIX"/>
    <property type="match status" value="1"/>
</dbReference>
<dbReference type="Proteomes" id="UP000076502">
    <property type="component" value="Unassembled WGS sequence"/>
</dbReference>
<name>A0A154NWW8_DUFNO</name>
<keyword evidence="1" id="KW-0378">Hydrolase</keyword>